<protein>
    <submittedName>
        <fullName evidence="2">Uncharacterized protein</fullName>
    </submittedName>
</protein>
<reference evidence="2" key="1">
    <citation type="submission" date="2023-07" db="EMBL/GenBank/DDBJ databases">
        <title>A chromosome-level genome assembly of Lolium multiflorum.</title>
        <authorList>
            <person name="Chen Y."/>
            <person name="Copetti D."/>
            <person name="Kolliker R."/>
            <person name="Studer B."/>
        </authorList>
    </citation>
    <scope>NUCLEOTIDE SEQUENCE</scope>
    <source>
        <strain evidence="2">02402/16</strain>
        <tissue evidence="2">Leaf</tissue>
    </source>
</reference>
<dbReference type="AlphaFoldDB" id="A0AAD8RKQ8"/>
<feature type="chain" id="PRO_5042135485" evidence="1">
    <location>
        <begin position="32"/>
        <end position="72"/>
    </location>
</feature>
<organism evidence="2 3">
    <name type="scientific">Lolium multiflorum</name>
    <name type="common">Italian ryegrass</name>
    <name type="synonym">Lolium perenne subsp. multiflorum</name>
    <dbReference type="NCBI Taxonomy" id="4521"/>
    <lineage>
        <taxon>Eukaryota</taxon>
        <taxon>Viridiplantae</taxon>
        <taxon>Streptophyta</taxon>
        <taxon>Embryophyta</taxon>
        <taxon>Tracheophyta</taxon>
        <taxon>Spermatophyta</taxon>
        <taxon>Magnoliopsida</taxon>
        <taxon>Liliopsida</taxon>
        <taxon>Poales</taxon>
        <taxon>Poaceae</taxon>
        <taxon>BOP clade</taxon>
        <taxon>Pooideae</taxon>
        <taxon>Poodae</taxon>
        <taxon>Poeae</taxon>
        <taxon>Poeae Chloroplast Group 2 (Poeae type)</taxon>
        <taxon>Loliodinae</taxon>
        <taxon>Loliinae</taxon>
        <taxon>Lolium</taxon>
    </lineage>
</organism>
<name>A0AAD8RKQ8_LOLMU</name>
<proteinExistence type="predicted"/>
<sequence>MAEFHIIAMPIQAYLHILLVLQFCILHHVAAHVNEKQVLLQVASWSLTSSSSSSHCSWAFISCDGAGRVISL</sequence>
<dbReference type="Proteomes" id="UP001231189">
    <property type="component" value="Unassembled WGS sequence"/>
</dbReference>
<gene>
    <name evidence="2" type="ORF">QYE76_001943</name>
</gene>
<evidence type="ECO:0000313" key="3">
    <source>
        <dbReference type="Proteomes" id="UP001231189"/>
    </source>
</evidence>
<evidence type="ECO:0000256" key="1">
    <source>
        <dbReference type="SAM" id="SignalP"/>
    </source>
</evidence>
<feature type="signal peptide" evidence="1">
    <location>
        <begin position="1"/>
        <end position="31"/>
    </location>
</feature>
<accession>A0AAD8RKQ8</accession>
<keyword evidence="3" id="KW-1185">Reference proteome</keyword>
<comment type="caution">
    <text evidence="2">The sequence shown here is derived from an EMBL/GenBank/DDBJ whole genome shotgun (WGS) entry which is preliminary data.</text>
</comment>
<keyword evidence="1" id="KW-0732">Signal</keyword>
<evidence type="ECO:0000313" key="2">
    <source>
        <dbReference type="EMBL" id="KAK1627628.1"/>
    </source>
</evidence>
<dbReference type="EMBL" id="JAUUTY010000005">
    <property type="protein sequence ID" value="KAK1627628.1"/>
    <property type="molecule type" value="Genomic_DNA"/>
</dbReference>